<dbReference type="EMBL" id="LAZR01014442">
    <property type="protein sequence ID" value="KKM17477.1"/>
    <property type="molecule type" value="Genomic_DNA"/>
</dbReference>
<proteinExistence type="predicted"/>
<organism evidence="1">
    <name type="scientific">marine sediment metagenome</name>
    <dbReference type="NCBI Taxonomy" id="412755"/>
    <lineage>
        <taxon>unclassified sequences</taxon>
        <taxon>metagenomes</taxon>
        <taxon>ecological metagenomes</taxon>
    </lineage>
</organism>
<gene>
    <name evidence="1" type="ORF">LCGC14_1675360</name>
</gene>
<feature type="non-terminal residue" evidence="1">
    <location>
        <position position="344"/>
    </location>
</feature>
<evidence type="ECO:0000313" key="1">
    <source>
        <dbReference type="EMBL" id="KKM17477.1"/>
    </source>
</evidence>
<protein>
    <submittedName>
        <fullName evidence="1">Uncharacterized protein</fullName>
    </submittedName>
</protein>
<dbReference type="AlphaFoldDB" id="A0A0F9HQV2"/>
<comment type="caution">
    <text evidence="1">The sequence shown here is derived from an EMBL/GenBank/DDBJ whole genome shotgun (WGS) entry which is preliminary data.</text>
</comment>
<sequence length="344" mass="39892">MPKGFVITEWTEDKGLTVSYKYPKTLEVDLDDMMRIFYAHITGAGEAGNVVVRLEKTRTNVSSYFTGMESDVPLMINLLLELGEEPEMFGESVIQEMNDTILKFINPSDIEVSKKYENIEVLYEYLKDSLLLLERLENLSKEQRMAQIYSSDKGRTILKILQDKALSRKELQAILEEKMNKIIPNLEITLDSFIKTGLVKQDWVEGDTDITLFLLSDFALFRTPVARLVENAKKNLPSPKLATNYLKEVKNFFNNYKPTMEDNLKIAQNIINPDKYDYLTLFRERTYPLNKIPRGPGESVEDIGNFLKAMEEEHILKVLEDEKKVAWVFLLTDIRAHTFYPEYL</sequence>
<name>A0A0F9HQV2_9ZZZZ</name>
<reference evidence="1" key="1">
    <citation type="journal article" date="2015" name="Nature">
        <title>Complex archaea that bridge the gap between prokaryotes and eukaryotes.</title>
        <authorList>
            <person name="Spang A."/>
            <person name="Saw J.H."/>
            <person name="Jorgensen S.L."/>
            <person name="Zaremba-Niedzwiedzka K."/>
            <person name="Martijn J."/>
            <person name="Lind A.E."/>
            <person name="van Eijk R."/>
            <person name="Schleper C."/>
            <person name="Guy L."/>
            <person name="Ettema T.J."/>
        </authorList>
    </citation>
    <scope>NUCLEOTIDE SEQUENCE</scope>
</reference>
<accession>A0A0F9HQV2</accession>